<dbReference type="Proteomes" id="UP001239795">
    <property type="component" value="Unassembled WGS sequence"/>
</dbReference>
<sequence length="346" mass="38520">MPNPFSNTVYHKSILRSSSKLVKHPQPILFLLPPPSILPQRRQLGRPLSPIHAPIRPLPKPLQRPPSSALGIRRPAEVLRAHKQQNQDRKHHRRDDPHGPQPLARLLLPLSVRPLPPLDPPPYEVDATTQALDPRPAGLDAALECLDARLLLAELPESVELARHVPRHLVGLRDELARHLPRGLRQLADRRDCVLQHALLFEDRVLDERVLQAAIRRNTDMSVPSFFKERPLRKRTYATLFAVRPFSSTSAASLFTFLSFLEGGVTAAGFSPPPIIGPTSALVLRLESGLLLGVTYSDLVMSNELRPPNPPAPAAPGALSSKSRSLSLSFRLCAFRYSACCVGWWW</sequence>
<gene>
    <name evidence="2" type="ORF">CMEL01_06679</name>
</gene>
<protein>
    <submittedName>
        <fullName evidence="2">Uncharacterized protein</fullName>
    </submittedName>
</protein>
<comment type="caution">
    <text evidence="2">The sequence shown here is derived from an EMBL/GenBank/DDBJ whole genome shotgun (WGS) entry which is preliminary data.</text>
</comment>
<keyword evidence="3" id="KW-1185">Reference proteome</keyword>
<name>A0AAI9U5J6_9PEZI</name>
<organism evidence="2 3">
    <name type="scientific">Colletotrichum melonis</name>
    <dbReference type="NCBI Taxonomy" id="1209925"/>
    <lineage>
        <taxon>Eukaryota</taxon>
        <taxon>Fungi</taxon>
        <taxon>Dikarya</taxon>
        <taxon>Ascomycota</taxon>
        <taxon>Pezizomycotina</taxon>
        <taxon>Sordariomycetes</taxon>
        <taxon>Hypocreomycetidae</taxon>
        <taxon>Glomerellales</taxon>
        <taxon>Glomerellaceae</taxon>
        <taxon>Colletotrichum</taxon>
        <taxon>Colletotrichum acutatum species complex</taxon>
    </lineage>
</organism>
<accession>A0AAI9U5J6</accession>
<dbReference type="AlphaFoldDB" id="A0AAI9U5J6"/>
<evidence type="ECO:0000313" key="2">
    <source>
        <dbReference type="EMBL" id="KAK1452105.1"/>
    </source>
</evidence>
<proteinExistence type="predicted"/>
<evidence type="ECO:0000313" key="3">
    <source>
        <dbReference type="Proteomes" id="UP001239795"/>
    </source>
</evidence>
<reference evidence="2 3" key="1">
    <citation type="submission" date="2016-10" db="EMBL/GenBank/DDBJ databases">
        <title>The genome sequence of Colletotrichum fioriniae PJ7.</title>
        <authorList>
            <person name="Baroncelli R."/>
        </authorList>
    </citation>
    <scope>NUCLEOTIDE SEQUENCE [LARGE SCALE GENOMIC DNA]</scope>
    <source>
        <strain evidence="2">Col 31</strain>
    </source>
</reference>
<feature type="region of interest" description="Disordered" evidence="1">
    <location>
        <begin position="48"/>
        <end position="69"/>
    </location>
</feature>
<dbReference type="EMBL" id="MLGG01000046">
    <property type="protein sequence ID" value="KAK1452105.1"/>
    <property type="molecule type" value="Genomic_DNA"/>
</dbReference>
<feature type="compositionally biased region" description="Basic and acidic residues" evidence="1">
    <location>
        <begin position="81"/>
        <end position="98"/>
    </location>
</feature>
<feature type="region of interest" description="Disordered" evidence="1">
    <location>
        <begin position="81"/>
        <end position="103"/>
    </location>
</feature>
<evidence type="ECO:0000256" key="1">
    <source>
        <dbReference type="SAM" id="MobiDB-lite"/>
    </source>
</evidence>